<keyword evidence="3" id="KW-1185">Reference proteome</keyword>
<name>A0A4S8IQM9_MUSBA</name>
<dbReference type="AlphaFoldDB" id="A0A4S8IQM9"/>
<proteinExistence type="predicted"/>
<reference evidence="2 3" key="1">
    <citation type="journal article" date="2019" name="Nat. Plants">
        <title>Genome sequencing of Musa balbisiana reveals subgenome evolution and function divergence in polyploid bananas.</title>
        <authorList>
            <person name="Yao X."/>
        </authorList>
    </citation>
    <scope>NUCLEOTIDE SEQUENCE [LARGE SCALE GENOMIC DNA]</scope>
    <source>
        <strain evidence="3">cv. DH-PKW</strain>
        <tissue evidence="2">Leaves</tissue>
    </source>
</reference>
<dbReference type="Proteomes" id="UP000317650">
    <property type="component" value="Chromosome 6"/>
</dbReference>
<accession>A0A4S8IQM9</accession>
<evidence type="ECO:0000313" key="2">
    <source>
        <dbReference type="EMBL" id="THU49962.1"/>
    </source>
</evidence>
<comment type="caution">
    <text evidence="2">The sequence shown here is derived from an EMBL/GenBank/DDBJ whole genome shotgun (WGS) entry which is preliminary data.</text>
</comment>
<protein>
    <submittedName>
        <fullName evidence="2">Uncharacterized protein</fullName>
    </submittedName>
</protein>
<dbReference type="EMBL" id="PYDT01000009">
    <property type="protein sequence ID" value="THU49962.1"/>
    <property type="molecule type" value="Genomic_DNA"/>
</dbReference>
<organism evidence="2 3">
    <name type="scientific">Musa balbisiana</name>
    <name type="common">Banana</name>
    <dbReference type="NCBI Taxonomy" id="52838"/>
    <lineage>
        <taxon>Eukaryota</taxon>
        <taxon>Viridiplantae</taxon>
        <taxon>Streptophyta</taxon>
        <taxon>Embryophyta</taxon>
        <taxon>Tracheophyta</taxon>
        <taxon>Spermatophyta</taxon>
        <taxon>Magnoliopsida</taxon>
        <taxon>Liliopsida</taxon>
        <taxon>Zingiberales</taxon>
        <taxon>Musaceae</taxon>
        <taxon>Musa</taxon>
    </lineage>
</organism>
<evidence type="ECO:0000256" key="1">
    <source>
        <dbReference type="SAM" id="MobiDB-lite"/>
    </source>
</evidence>
<feature type="compositionally biased region" description="Basic and acidic residues" evidence="1">
    <location>
        <begin position="33"/>
        <end position="44"/>
    </location>
</feature>
<gene>
    <name evidence="2" type="ORF">C4D60_Mb06t15090</name>
</gene>
<evidence type="ECO:0000313" key="3">
    <source>
        <dbReference type="Proteomes" id="UP000317650"/>
    </source>
</evidence>
<feature type="region of interest" description="Disordered" evidence="1">
    <location>
        <begin position="29"/>
        <end position="61"/>
    </location>
</feature>
<sequence length="76" mass="8613">MWERKFPHCAWPMVWAPERAVMSRALRPLAANEEMRVERPEEGPGRSSGARLPSPPEDGQFRLRSAAKLELTLASL</sequence>